<gene>
    <name evidence="2" type="ORF">PO587_17770</name>
</gene>
<evidence type="ECO:0000313" key="3">
    <source>
        <dbReference type="Proteomes" id="UP001221328"/>
    </source>
</evidence>
<feature type="region of interest" description="Disordered" evidence="1">
    <location>
        <begin position="1"/>
        <end position="48"/>
    </location>
</feature>
<name>A0ABT5FV44_9ACTN</name>
<evidence type="ECO:0000256" key="1">
    <source>
        <dbReference type="SAM" id="MobiDB-lite"/>
    </source>
</evidence>
<keyword evidence="3" id="KW-1185">Reference proteome</keyword>
<proteinExistence type="predicted"/>
<protein>
    <submittedName>
        <fullName evidence="2">Uncharacterized protein</fullName>
    </submittedName>
</protein>
<organism evidence="2 3">
    <name type="scientific">Streptomyces gilvifuscus</name>
    <dbReference type="NCBI Taxonomy" id="1550617"/>
    <lineage>
        <taxon>Bacteria</taxon>
        <taxon>Bacillati</taxon>
        <taxon>Actinomycetota</taxon>
        <taxon>Actinomycetes</taxon>
        <taxon>Kitasatosporales</taxon>
        <taxon>Streptomycetaceae</taxon>
        <taxon>Streptomyces</taxon>
    </lineage>
</organism>
<comment type="caution">
    <text evidence="2">The sequence shown here is derived from an EMBL/GenBank/DDBJ whole genome shotgun (WGS) entry which is preliminary data.</text>
</comment>
<reference evidence="2 3" key="1">
    <citation type="journal article" date="2015" name="Int. J. Syst. Evol. Microbiol.">
        <title>Streptomyces gilvifuscus sp. nov., an actinomycete that produces antibacterial compounds isolated from soil.</title>
        <authorList>
            <person name="Nguyen T.M."/>
            <person name="Kim J."/>
        </authorList>
    </citation>
    <scope>NUCLEOTIDE SEQUENCE [LARGE SCALE GENOMIC DNA]</scope>
    <source>
        <strain evidence="2 3">T113</strain>
    </source>
</reference>
<accession>A0ABT5FV44</accession>
<dbReference type="EMBL" id="JAQOSK010000006">
    <property type="protein sequence ID" value="MDC2956320.1"/>
    <property type="molecule type" value="Genomic_DNA"/>
</dbReference>
<dbReference type="RefSeq" id="WP_272175807.1">
    <property type="nucleotide sequence ID" value="NZ_JAQOSK010000006.1"/>
</dbReference>
<sequence>MARPPGPVRPARLTPRDVRDLKPSGTAVTADHPGRVTRRPPVRGTLAP</sequence>
<evidence type="ECO:0000313" key="2">
    <source>
        <dbReference type="EMBL" id="MDC2956320.1"/>
    </source>
</evidence>
<dbReference type="Proteomes" id="UP001221328">
    <property type="component" value="Unassembled WGS sequence"/>
</dbReference>